<name>A0A2N8ZEQ2_9VIBR</name>
<accession>A0A2N8ZEQ2</accession>
<dbReference type="EMBL" id="LT960611">
    <property type="protein sequence ID" value="SON50393.1"/>
    <property type="molecule type" value="Genomic_DNA"/>
</dbReference>
<reference evidence="1 2" key="1">
    <citation type="submission" date="2017-10" db="EMBL/GenBank/DDBJ databases">
        <authorList>
            <person name="Banno H."/>
            <person name="Chua N.-H."/>
        </authorList>
    </citation>
    <scope>NUCLEOTIDE SEQUENCE [LARGE SCALE GENOMIC DNA]</scope>
    <source>
        <strain evidence="1">Vibrio tapetis CECT4600</strain>
    </source>
</reference>
<proteinExistence type="predicted"/>
<dbReference type="RefSeq" id="WP_102522883.1">
    <property type="nucleotide sequence ID" value="NZ_LT960611.1"/>
</dbReference>
<evidence type="ECO:0008006" key="3">
    <source>
        <dbReference type="Google" id="ProtNLM"/>
    </source>
</evidence>
<keyword evidence="2" id="KW-1185">Reference proteome</keyword>
<gene>
    <name evidence="1" type="ORF">VTAP4600_A2414</name>
</gene>
<sequence length="405" mass="44619">MKRQQGISSLMVVSLLLVAVLMLSLASYRQVFLQIKLAKNQVQSAQQRWQAEGGLECAFAQMKSGEWDQSNWHQCGGDSNVSVTKADVGDGIYQLIATFKRETVHKSVSVGGGVKGAIQSSANIAMHSSLTISTPDPGKLTAEGWECIAVTYRKEFDTAAGLVNQGVVHGDAPWQGFKPQGADCAPTHLTNGVTLRSDIVKDQNIKPFESYFNVPVANYSQIRDGGKFKQLIGVGTPKILLNCGKVISDQIEAGHEFIWVEGGCEIKASEYSALTGASQNTHGVLLVFHDGPVSLMGSDSSGGIFKGSMVHFNTSYSPKLSDWSRFQAYAHLNHASNNFDKQFRDNASFYQHGAFTFSGVQIFDSPDHYALFYTSLNMRYNRDVMEYARSQLVQPRWQKGSWRDF</sequence>
<protein>
    <recommendedName>
        <fullName evidence="3">Type 4 fimbrial biogenesis protein PilX N-terminal domain-containing protein</fullName>
    </recommendedName>
</protein>
<evidence type="ECO:0000313" key="1">
    <source>
        <dbReference type="EMBL" id="SON50393.1"/>
    </source>
</evidence>
<dbReference type="Proteomes" id="UP000235828">
    <property type="component" value="Chromosome A"/>
</dbReference>
<dbReference type="AlphaFoldDB" id="A0A2N8ZEQ2"/>
<dbReference type="KEGG" id="vta:A2414"/>
<evidence type="ECO:0000313" key="2">
    <source>
        <dbReference type="Proteomes" id="UP000235828"/>
    </source>
</evidence>
<organism evidence="1 2">
    <name type="scientific">Vibrio tapetis subsp. tapetis</name>
    <dbReference type="NCBI Taxonomy" id="1671868"/>
    <lineage>
        <taxon>Bacteria</taxon>
        <taxon>Pseudomonadati</taxon>
        <taxon>Pseudomonadota</taxon>
        <taxon>Gammaproteobacteria</taxon>
        <taxon>Vibrionales</taxon>
        <taxon>Vibrionaceae</taxon>
        <taxon>Vibrio</taxon>
    </lineage>
</organism>
<dbReference type="OrthoDB" id="5814101at2"/>